<dbReference type="AlphaFoldDB" id="A0A8C9PYT6"/>
<name>A0A8C9PYT6_SPEDA</name>
<dbReference type="FunFam" id="3.30.160.60:FF:000646">
    <property type="entry name" value="Myeloid zinc finger 1"/>
    <property type="match status" value="1"/>
</dbReference>
<comment type="similarity">
    <text evidence="2">Belongs to the krueppel C2H2-type zinc-finger protein family.</text>
</comment>
<protein>
    <submittedName>
        <fullName evidence="13">Zinc finger protein 786</fullName>
    </submittedName>
</protein>
<keyword evidence="10" id="KW-0539">Nucleus</keyword>
<evidence type="ECO:0000256" key="1">
    <source>
        <dbReference type="ARBA" id="ARBA00004123"/>
    </source>
</evidence>
<dbReference type="Ensembl" id="ENSSDAT00000018772.1">
    <property type="protein sequence ID" value="ENSSDAP00000016524.1"/>
    <property type="gene ID" value="ENSSDAG00000014950.1"/>
</dbReference>
<dbReference type="InterPro" id="IPR013087">
    <property type="entry name" value="Znf_C2H2_type"/>
</dbReference>
<dbReference type="GO" id="GO:0005634">
    <property type="term" value="C:nucleus"/>
    <property type="evidence" value="ECO:0007669"/>
    <property type="project" value="UniProtKB-SubCell"/>
</dbReference>
<evidence type="ECO:0000256" key="11">
    <source>
        <dbReference type="PROSITE-ProRule" id="PRU00042"/>
    </source>
</evidence>
<dbReference type="SUPFAM" id="SSF57667">
    <property type="entry name" value="beta-beta-alpha zinc fingers"/>
    <property type="match status" value="4"/>
</dbReference>
<evidence type="ECO:0000313" key="13">
    <source>
        <dbReference type="Ensembl" id="ENSSDAP00000016524.1"/>
    </source>
</evidence>
<feature type="domain" description="C2H2-type" evidence="12">
    <location>
        <begin position="108"/>
        <end position="135"/>
    </location>
</feature>
<keyword evidence="14" id="KW-1185">Reference proteome</keyword>
<dbReference type="PROSITE" id="PS50157">
    <property type="entry name" value="ZINC_FINGER_C2H2_2"/>
    <property type="match status" value="5"/>
</dbReference>
<evidence type="ECO:0000256" key="5">
    <source>
        <dbReference type="ARBA" id="ARBA00022771"/>
    </source>
</evidence>
<dbReference type="PANTHER" id="PTHR24376:SF185">
    <property type="entry name" value="ZINC FINGER PROTEIN 786"/>
    <property type="match status" value="1"/>
</dbReference>
<keyword evidence="7" id="KW-0805">Transcription regulation</keyword>
<dbReference type="Gene3D" id="3.30.160.60">
    <property type="entry name" value="Classic Zinc Finger"/>
    <property type="match status" value="6"/>
</dbReference>
<evidence type="ECO:0000256" key="7">
    <source>
        <dbReference type="ARBA" id="ARBA00023015"/>
    </source>
</evidence>
<evidence type="ECO:0000256" key="3">
    <source>
        <dbReference type="ARBA" id="ARBA00022723"/>
    </source>
</evidence>
<evidence type="ECO:0000256" key="9">
    <source>
        <dbReference type="ARBA" id="ARBA00023163"/>
    </source>
</evidence>
<keyword evidence="5 11" id="KW-0863">Zinc-finger</keyword>
<dbReference type="GO" id="GO:0000978">
    <property type="term" value="F:RNA polymerase II cis-regulatory region sequence-specific DNA binding"/>
    <property type="evidence" value="ECO:0007669"/>
    <property type="project" value="TreeGrafter"/>
</dbReference>
<dbReference type="GO" id="GO:0001228">
    <property type="term" value="F:DNA-binding transcription activator activity, RNA polymerase II-specific"/>
    <property type="evidence" value="ECO:0007669"/>
    <property type="project" value="TreeGrafter"/>
</dbReference>
<evidence type="ECO:0000256" key="4">
    <source>
        <dbReference type="ARBA" id="ARBA00022737"/>
    </source>
</evidence>
<evidence type="ECO:0000256" key="2">
    <source>
        <dbReference type="ARBA" id="ARBA00006991"/>
    </source>
</evidence>
<evidence type="ECO:0000256" key="10">
    <source>
        <dbReference type="ARBA" id="ARBA00023242"/>
    </source>
</evidence>
<evidence type="ECO:0000259" key="12">
    <source>
        <dbReference type="PROSITE" id="PS50157"/>
    </source>
</evidence>
<dbReference type="InterPro" id="IPR036236">
    <property type="entry name" value="Znf_C2H2_sf"/>
</dbReference>
<keyword evidence="3" id="KW-0479">Metal-binding</keyword>
<reference evidence="13" key="1">
    <citation type="submission" date="2025-08" db="UniProtKB">
        <authorList>
            <consortium name="Ensembl"/>
        </authorList>
    </citation>
    <scope>IDENTIFICATION</scope>
</reference>
<keyword evidence="6" id="KW-0862">Zinc</keyword>
<feature type="domain" description="C2H2-type" evidence="12">
    <location>
        <begin position="189"/>
        <end position="216"/>
    </location>
</feature>
<reference evidence="13" key="2">
    <citation type="submission" date="2025-09" db="UniProtKB">
        <authorList>
            <consortium name="Ensembl"/>
        </authorList>
    </citation>
    <scope>IDENTIFICATION</scope>
</reference>
<evidence type="ECO:0000256" key="8">
    <source>
        <dbReference type="ARBA" id="ARBA00023125"/>
    </source>
</evidence>
<evidence type="ECO:0000256" key="6">
    <source>
        <dbReference type="ARBA" id="ARBA00022833"/>
    </source>
</evidence>
<dbReference type="PROSITE" id="PS00028">
    <property type="entry name" value="ZINC_FINGER_C2H2_1"/>
    <property type="match status" value="5"/>
</dbReference>
<sequence length="411" mass="46675">MYFDPHIEGEFFGGSQETVKSGETKCHFQFSPLQSQYSHGRSLGERKDVSFLPDHSITLMNPKTHNTQALATVVHSSSKSAYREEIPSHRAVGHPGLKEGPSWQSTQHSCPVCGEGFWKKNHLVKHQRSHSKDASCGAWKKFNQQADAQEQWDISRTQRHFRCPECGKSFHLKQYLLRHMAVHTKKSPFQCPECKMCFCQEQTLLSHHLGHKGEKPSQYHRCNKSGFSTDSAQAPQCQHRGERPASWRSGIGGHSGQEPGLGLDCEEGQLLRHQRLHTDEKAHQLRHGGERPFACSECGRGFTHQCKLREHLRVHSGERPFQCPECSKSFRLKGILKAHQRTHSKERPFSCAECGKGFTRQGVGWGGKSLTKLLRLASNLQSCLSLPCHYDYRHALQCPADYPTFEEINFT</sequence>
<organism evidence="13 14">
    <name type="scientific">Spermophilus dauricus</name>
    <name type="common">Daurian ground squirrel</name>
    <dbReference type="NCBI Taxonomy" id="99837"/>
    <lineage>
        <taxon>Eukaryota</taxon>
        <taxon>Metazoa</taxon>
        <taxon>Chordata</taxon>
        <taxon>Craniata</taxon>
        <taxon>Vertebrata</taxon>
        <taxon>Euteleostomi</taxon>
        <taxon>Mammalia</taxon>
        <taxon>Eutheria</taxon>
        <taxon>Euarchontoglires</taxon>
        <taxon>Glires</taxon>
        <taxon>Rodentia</taxon>
        <taxon>Sciuromorpha</taxon>
        <taxon>Sciuridae</taxon>
        <taxon>Xerinae</taxon>
        <taxon>Marmotini</taxon>
        <taxon>Spermophilus</taxon>
    </lineage>
</organism>
<dbReference type="FunFam" id="3.30.160.60:FF:000151">
    <property type="entry name" value="Zinc finger and SCAN domain-containing 21"/>
    <property type="match status" value="1"/>
</dbReference>
<dbReference type="GO" id="GO:0008270">
    <property type="term" value="F:zinc ion binding"/>
    <property type="evidence" value="ECO:0007669"/>
    <property type="project" value="UniProtKB-KW"/>
</dbReference>
<feature type="domain" description="C2H2-type" evidence="12">
    <location>
        <begin position="161"/>
        <end position="188"/>
    </location>
</feature>
<feature type="domain" description="C2H2-type" evidence="12">
    <location>
        <begin position="321"/>
        <end position="348"/>
    </location>
</feature>
<keyword evidence="9" id="KW-0804">Transcription</keyword>
<keyword evidence="4" id="KW-0677">Repeat</keyword>
<accession>A0A8C9PYT6</accession>
<dbReference type="SMART" id="SM00355">
    <property type="entry name" value="ZnF_C2H2"/>
    <property type="match status" value="5"/>
</dbReference>
<dbReference type="FunFam" id="3.30.160.60:FF:000562">
    <property type="entry name" value="Zinc finger protein 786"/>
    <property type="match status" value="1"/>
</dbReference>
<dbReference type="Proteomes" id="UP000694422">
    <property type="component" value="Unplaced"/>
</dbReference>
<proteinExistence type="inferred from homology"/>
<evidence type="ECO:0000313" key="14">
    <source>
        <dbReference type="Proteomes" id="UP000694422"/>
    </source>
</evidence>
<dbReference type="Pfam" id="PF00096">
    <property type="entry name" value="zf-C2H2"/>
    <property type="match status" value="4"/>
</dbReference>
<feature type="domain" description="C2H2-type" evidence="12">
    <location>
        <begin position="293"/>
        <end position="320"/>
    </location>
</feature>
<dbReference type="PANTHER" id="PTHR24376">
    <property type="entry name" value="ZINC FINGER PROTEIN"/>
    <property type="match status" value="1"/>
</dbReference>
<keyword evidence="8" id="KW-0238">DNA-binding</keyword>
<comment type="subcellular location">
    <subcellularLocation>
        <location evidence="1">Nucleus</location>
    </subcellularLocation>
</comment>